<feature type="transmembrane region" description="Helical" evidence="1">
    <location>
        <begin position="193"/>
        <end position="212"/>
    </location>
</feature>
<evidence type="ECO:0000313" key="2">
    <source>
        <dbReference type="EMBL" id="MDN4482136.1"/>
    </source>
</evidence>
<evidence type="ECO:0000313" key="4">
    <source>
        <dbReference type="Proteomes" id="UP001172737"/>
    </source>
</evidence>
<dbReference type="Proteomes" id="UP001172756">
    <property type="component" value="Unassembled WGS sequence"/>
</dbReference>
<evidence type="ECO:0000313" key="3">
    <source>
        <dbReference type="EMBL" id="MDN4486794.1"/>
    </source>
</evidence>
<gene>
    <name evidence="2" type="ORF">QQ002_01125</name>
    <name evidence="3" type="ORF">QQX10_01300</name>
</gene>
<dbReference type="AlphaFoldDB" id="A0AAW7M0R5"/>
<comment type="caution">
    <text evidence="3">The sequence shown here is derived from an EMBL/GenBank/DDBJ whole genome shotgun (WGS) entry which is preliminary data.</text>
</comment>
<dbReference type="Gene3D" id="1.20.1260.100">
    <property type="entry name" value="TspO/MBR protein"/>
    <property type="match status" value="1"/>
</dbReference>
<reference evidence="3" key="1">
    <citation type="submission" date="2023-06" db="EMBL/GenBank/DDBJ databases">
        <title>Sysu t00039.</title>
        <authorList>
            <person name="Gao L."/>
            <person name="Fang B.-Z."/>
            <person name="Li W.-J."/>
        </authorList>
    </citation>
    <scope>NUCLEOTIDE SEQUENCE</scope>
    <source>
        <strain evidence="3">SYSU T00039</strain>
    </source>
</reference>
<proteinExistence type="predicted"/>
<feature type="transmembrane region" description="Helical" evidence="1">
    <location>
        <begin position="123"/>
        <end position="142"/>
    </location>
</feature>
<sequence length="279" mass="27832">MTQSTTAELDIERSAPALAPRLVVAAGALVAIVGAAWGAGAFGGTPIEEAADGALAADATLLAPATPAFGIWTPIYLGLAVFAVVQALPATAALPRVRAVAWHLLAAMLLNAAWIAVAQAGLLWASVGVLIAIVATLSWAAVRLTRPAPRGWIDAVAVDVPTGLYLGWASVATVANLTTAGAVQLGAAPEDGTYLATAVVAAVALLVIAMVRDLATAPVLAWAVAGAAAWGLAWIGDGRLRGEPADAIVGWAALGAAGIVLLAVAIATAVAAFRARRRA</sequence>
<organism evidence="3 4">
    <name type="scientific">Demequina lignilytica</name>
    <dbReference type="NCBI Taxonomy" id="3051663"/>
    <lineage>
        <taxon>Bacteria</taxon>
        <taxon>Bacillati</taxon>
        <taxon>Actinomycetota</taxon>
        <taxon>Actinomycetes</taxon>
        <taxon>Micrococcales</taxon>
        <taxon>Demequinaceae</taxon>
        <taxon>Demequina</taxon>
    </lineage>
</organism>
<name>A0AAW7M0R5_9MICO</name>
<feature type="transmembrane region" description="Helical" evidence="1">
    <location>
        <begin position="163"/>
        <end position="187"/>
    </location>
</feature>
<dbReference type="RefSeq" id="WP_301144377.1">
    <property type="nucleotide sequence ID" value="NZ_JAUHPX010000001.1"/>
</dbReference>
<keyword evidence="1" id="KW-0472">Membrane</keyword>
<protein>
    <submittedName>
        <fullName evidence="3">Tryptophan-rich sensory protein</fullName>
    </submittedName>
</protein>
<feature type="transmembrane region" description="Helical" evidence="1">
    <location>
        <begin position="100"/>
        <end position="117"/>
    </location>
</feature>
<feature type="transmembrane region" description="Helical" evidence="1">
    <location>
        <begin position="69"/>
        <end position="88"/>
    </location>
</feature>
<dbReference type="EMBL" id="JAUHPX010000001">
    <property type="protein sequence ID" value="MDN4486794.1"/>
    <property type="molecule type" value="Genomic_DNA"/>
</dbReference>
<keyword evidence="1" id="KW-1133">Transmembrane helix</keyword>
<reference evidence="2 5" key="2">
    <citation type="submission" date="2023-06" db="EMBL/GenBank/DDBJ databases">
        <title>SYSU T0a273.</title>
        <authorList>
            <person name="Gao L."/>
            <person name="Fang B.-Z."/>
            <person name="Li W.-J."/>
        </authorList>
    </citation>
    <scope>NUCLEOTIDE SEQUENCE [LARGE SCALE GENOMIC DNA]</scope>
    <source>
        <strain evidence="2 5">SYSU T0a273</strain>
    </source>
</reference>
<evidence type="ECO:0000313" key="5">
    <source>
        <dbReference type="Proteomes" id="UP001172756"/>
    </source>
</evidence>
<feature type="transmembrane region" description="Helical" evidence="1">
    <location>
        <begin position="248"/>
        <end position="273"/>
    </location>
</feature>
<keyword evidence="4" id="KW-1185">Reference proteome</keyword>
<feature type="transmembrane region" description="Helical" evidence="1">
    <location>
        <begin position="219"/>
        <end position="236"/>
    </location>
</feature>
<feature type="transmembrane region" description="Helical" evidence="1">
    <location>
        <begin position="22"/>
        <end position="42"/>
    </location>
</feature>
<dbReference type="EMBL" id="JAUHQB010000001">
    <property type="protein sequence ID" value="MDN4482136.1"/>
    <property type="molecule type" value="Genomic_DNA"/>
</dbReference>
<dbReference type="Proteomes" id="UP001172737">
    <property type="component" value="Unassembled WGS sequence"/>
</dbReference>
<evidence type="ECO:0000256" key="1">
    <source>
        <dbReference type="SAM" id="Phobius"/>
    </source>
</evidence>
<dbReference type="InterPro" id="IPR038330">
    <property type="entry name" value="TspO/MBR-related_sf"/>
</dbReference>
<keyword evidence="1" id="KW-0812">Transmembrane</keyword>
<accession>A0AAW7M0R5</accession>